<sequence>MITAIIPAHNEAETLPATIASLRAQTTNPDRILVVSDNSTDETPEVAKACGAEVIETVDNTARKAGALNQALETLPREGLVLVMDADTQLVPHWIDTALTALEDPNVGAAGAVFQAAPPTNYLELCQHLEWARYAEEGARTRKTLVLSGTAALIRWEALETVRNHTGRWYSTESITEDMEITMALKATGWELRSPTGCQAVTETMPSIRMLFLQRRRWNLGALQNITTHWGSPVARPYIRQQIMLAVSVTLLWALILLTLISLALNGPTVPQPLWLAIGAVFVTERVLSIWDQPIRYRLFAALVIPELVYALVLQAAYIAAVWQKTTGSTGVWAHLTPTTDKELADVRH</sequence>
<dbReference type="CDD" id="cd06423">
    <property type="entry name" value="CESA_like"/>
    <property type="match status" value="1"/>
</dbReference>
<feature type="domain" description="Glycosyltransferase 2-like" evidence="5">
    <location>
        <begin position="4"/>
        <end position="161"/>
    </location>
</feature>
<keyword evidence="4" id="KW-1133">Transmembrane helix</keyword>
<feature type="transmembrane region" description="Helical" evidence="4">
    <location>
        <begin position="243"/>
        <end position="264"/>
    </location>
</feature>
<evidence type="ECO:0000256" key="2">
    <source>
        <dbReference type="ARBA" id="ARBA00022676"/>
    </source>
</evidence>
<dbReference type="SUPFAM" id="SSF53448">
    <property type="entry name" value="Nucleotide-diphospho-sugar transferases"/>
    <property type="match status" value="1"/>
</dbReference>
<keyword evidence="3" id="KW-0808">Transferase</keyword>
<comment type="similarity">
    <text evidence="1">Belongs to the glycosyltransferase 2 family.</text>
</comment>
<evidence type="ECO:0000313" key="7">
    <source>
        <dbReference type="Proteomes" id="UP001260872"/>
    </source>
</evidence>
<dbReference type="InterPro" id="IPR029044">
    <property type="entry name" value="Nucleotide-diphossugar_trans"/>
</dbReference>
<organism evidence="6 7">
    <name type="scientific">Nesterenkonia flava</name>
    <dbReference type="NCBI Taxonomy" id="469799"/>
    <lineage>
        <taxon>Bacteria</taxon>
        <taxon>Bacillati</taxon>
        <taxon>Actinomycetota</taxon>
        <taxon>Actinomycetes</taxon>
        <taxon>Micrococcales</taxon>
        <taxon>Micrococcaceae</taxon>
        <taxon>Nesterenkonia</taxon>
    </lineage>
</organism>
<keyword evidence="2" id="KW-0328">Glycosyltransferase</keyword>
<evidence type="ECO:0000313" key="6">
    <source>
        <dbReference type="EMBL" id="MDR5711429.1"/>
    </source>
</evidence>
<gene>
    <name evidence="6" type="ORF">RH857_04675</name>
</gene>
<dbReference type="InterPro" id="IPR001173">
    <property type="entry name" value="Glyco_trans_2-like"/>
</dbReference>
<evidence type="ECO:0000256" key="1">
    <source>
        <dbReference type="ARBA" id="ARBA00006739"/>
    </source>
</evidence>
<dbReference type="PANTHER" id="PTHR43630">
    <property type="entry name" value="POLY-BETA-1,6-N-ACETYL-D-GLUCOSAMINE SYNTHASE"/>
    <property type="match status" value="1"/>
</dbReference>
<keyword evidence="4" id="KW-0472">Membrane</keyword>
<evidence type="ECO:0000259" key="5">
    <source>
        <dbReference type="Pfam" id="PF00535"/>
    </source>
</evidence>
<reference evidence="7" key="1">
    <citation type="submission" date="2023-07" db="EMBL/GenBank/DDBJ databases">
        <title>Description of three actinobacteria isolated from air of manufacturing shop in a pharmaceutical factory.</title>
        <authorList>
            <person name="Zhang D.-F."/>
        </authorList>
    </citation>
    <scope>NUCLEOTIDE SEQUENCE [LARGE SCALE GENOMIC DNA]</scope>
    <source>
        <strain evidence="7">CCTCC AB 207010</strain>
    </source>
</reference>
<evidence type="ECO:0000256" key="4">
    <source>
        <dbReference type="SAM" id="Phobius"/>
    </source>
</evidence>
<accession>A0ABU1FRZ5</accession>
<proteinExistence type="inferred from homology"/>
<dbReference type="Proteomes" id="UP001260872">
    <property type="component" value="Unassembled WGS sequence"/>
</dbReference>
<name>A0ABU1FRZ5_9MICC</name>
<comment type="caution">
    <text evidence="6">The sequence shown here is derived from an EMBL/GenBank/DDBJ whole genome shotgun (WGS) entry which is preliminary data.</text>
</comment>
<feature type="transmembrane region" description="Helical" evidence="4">
    <location>
        <begin position="300"/>
        <end position="323"/>
    </location>
</feature>
<dbReference type="PANTHER" id="PTHR43630:SF1">
    <property type="entry name" value="POLY-BETA-1,6-N-ACETYL-D-GLUCOSAMINE SYNTHASE"/>
    <property type="match status" value="1"/>
</dbReference>
<dbReference type="Pfam" id="PF00535">
    <property type="entry name" value="Glycos_transf_2"/>
    <property type="match status" value="1"/>
</dbReference>
<dbReference type="Gene3D" id="3.90.550.10">
    <property type="entry name" value="Spore Coat Polysaccharide Biosynthesis Protein SpsA, Chain A"/>
    <property type="match status" value="1"/>
</dbReference>
<dbReference type="RefSeq" id="WP_310536811.1">
    <property type="nucleotide sequence ID" value="NZ_BAAAOC010000022.1"/>
</dbReference>
<protein>
    <submittedName>
        <fullName evidence="6">Glycosyltransferase family 2 protein</fullName>
    </submittedName>
</protein>
<dbReference type="EMBL" id="JAVKGT010000008">
    <property type="protein sequence ID" value="MDR5711429.1"/>
    <property type="molecule type" value="Genomic_DNA"/>
</dbReference>
<keyword evidence="7" id="KW-1185">Reference proteome</keyword>
<evidence type="ECO:0000256" key="3">
    <source>
        <dbReference type="ARBA" id="ARBA00022679"/>
    </source>
</evidence>
<keyword evidence="4" id="KW-0812">Transmembrane</keyword>